<dbReference type="AlphaFoldDB" id="A0A9Q9M461"/>
<protein>
    <recommendedName>
        <fullName evidence="3">Apea-like HEPN domain-containing protein</fullName>
    </recommendedName>
</protein>
<gene>
    <name evidence="1" type="ORF">K3721_06020</name>
</gene>
<dbReference type="EMBL" id="CP081070">
    <property type="protein sequence ID" value="UWQ55089.1"/>
    <property type="molecule type" value="Genomic_DNA"/>
</dbReference>
<proteinExistence type="predicted"/>
<evidence type="ECO:0000313" key="1">
    <source>
        <dbReference type="EMBL" id="UWQ55089.1"/>
    </source>
</evidence>
<accession>A0A9Q9M461</accession>
<dbReference type="RefSeq" id="WP_259972193.1">
    <property type="nucleotide sequence ID" value="NZ_CP081070.1"/>
</dbReference>
<name>A0A9Q9M461_LEICA</name>
<reference evidence="1" key="1">
    <citation type="submission" date="2021-08" db="EMBL/GenBank/DDBJ databases">
        <authorList>
            <person name="Nwanade C."/>
            <person name="Wang M."/>
            <person name="Masoudi A."/>
            <person name="Yu Z."/>
            <person name="Liu J."/>
        </authorList>
    </citation>
    <scope>NUCLEOTIDE SEQUENCE</scope>
    <source>
        <strain evidence="1">S122</strain>
    </source>
</reference>
<dbReference type="Proteomes" id="UP001058713">
    <property type="component" value="Chromosome"/>
</dbReference>
<evidence type="ECO:0008006" key="3">
    <source>
        <dbReference type="Google" id="ProtNLM"/>
    </source>
</evidence>
<evidence type="ECO:0000313" key="2">
    <source>
        <dbReference type="Proteomes" id="UP001058713"/>
    </source>
</evidence>
<sequence length="369" mass="41912">MEGPNGGEIIGAELVSLQEIDVNEIIILTGGLKARLHEDQYVQVYPVWREEEPTWGGNIPYDIFQSFLKDRSIDIIGIMQISRIDDGAHWRWAPAKACHNPPHNNPSYRWTLISSAILRSLKPRTSLNVIDEKANVVISEADTKRLGDLAKHIAIDLHQLNHAIVMMAEHLHNEIVSQGPRCSRYSHIRNLDLSAHVHGFFQAFSAARDHYAQFLAIQIGRKRVQGKEIDSLFKLLNAVEPSQLRHLKIIGLMEDRNLLEIGKGIHQHKGKCRLVYKSDTWLKYTNELRNRFAHSSPYGTMPEEDITEIYQPDCDSSIFLAKSFLEKGEGEFPPNSLRTINYLYQNICALFLLASDATGYDNTPPLVSL</sequence>
<organism evidence="1 2">
    <name type="scientific">Leisingera caerulea</name>
    <name type="common">Phaeobacter caeruleus</name>
    <dbReference type="NCBI Taxonomy" id="506591"/>
    <lineage>
        <taxon>Bacteria</taxon>
        <taxon>Pseudomonadati</taxon>
        <taxon>Pseudomonadota</taxon>
        <taxon>Alphaproteobacteria</taxon>
        <taxon>Rhodobacterales</taxon>
        <taxon>Roseobacteraceae</taxon>
        <taxon>Leisingera</taxon>
    </lineage>
</organism>
<dbReference type="KEGG" id="lcae:K3721_06020"/>